<dbReference type="Proteomes" id="UP000639338">
    <property type="component" value="Unassembled WGS sequence"/>
</dbReference>
<feature type="compositionally biased region" description="Low complexity" evidence="9">
    <location>
        <begin position="347"/>
        <end position="363"/>
    </location>
</feature>
<dbReference type="PANTHER" id="PTHR24341">
    <property type="entry name" value="HOMEOBOX PROTEIN ENGRAILED"/>
    <property type="match status" value="1"/>
</dbReference>
<dbReference type="InterPro" id="IPR009057">
    <property type="entry name" value="Homeodomain-like_sf"/>
</dbReference>
<evidence type="ECO:0000256" key="1">
    <source>
        <dbReference type="ARBA" id="ARBA00004123"/>
    </source>
</evidence>
<keyword evidence="2" id="KW-0217">Developmental protein</keyword>
<dbReference type="InterPro" id="IPR017970">
    <property type="entry name" value="Homeobox_CS"/>
</dbReference>
<evidence type="ECO:0000256" key="3">
    <source>
        <dbReference type="ARBA" id="ARBA00023125"/>
    </source>
</evidence>
<dbReference type="InterPro" id="IPR000747">
    <property type="entry name" value="HD_engrailed"/>
</dbReference>
<feature type="region of interest" description="Disordered" evidence="9">
    <location>
        <begin position="519"/>
        <end position="551"/>
    </location>
</feature>
<dbReference type="FunFam" id="1.10.10.60:FF:000189">
    <property type="entry name" value="Homeobox protein engrailed-like"/>
    <property type="match status" value="1"/>
</dbReference>
<dbReference type="PROSITE" id="PS00033">
    <property type="entry name" value="ENGRAILED"/>
    <property type="match status" value="1"/>
</dbReference>
<evidence type="ECO:0000313" key="12">
    <source>
        <dbReference type="Proteomes" id="UP000639338"/>
    </source>
</evidence>
<evidence type="ECO:0000259" key="10">
    <source>
        <dbReference type="PROSITE" id="PS50071"/>
    </source>
</evidence>
<feature type="compositionally biased region" description="Basic and acidic residues" evidence="9">
    <location>
        <begin position="18"/>
        <end position="33"/>
    </location>
</feature>
<evidence type="ECO:0000256" key="9">
    <source>
        <dbReference type="SAM" id="MobiDB-lite"/>
    </source>
</evidence>
<dbReference type="InterPro" id="IPR000047">
    <property type="entry name" value="HTH_motif"/>
</dbReference>
<evidence type="ECO:0000313" key="11">
    <source>
        <dbReference type="EMBL" id="KAF7996768.1"/>
    </source>
</evidence>
<evidence type="ECO:0000256" key="4">
    <source>
        <dbReference type="ARBA" id="ARBA00023155"/>
    </source>
</evidence>
<feature type="compositionally biased region" description="Low complexity" evidence="9">
    <location>
        <begin position="303"/>
        <end position="325"/>
    </location>
</feature>
<dbReference type="Pfam" id="PF00046">
    <property type="entry name" value="Homeodomain"/>
    <property type="match status" value="1"/>
</dbReference>
<dbReference type="PRINTS" id="PR00031">
    <property type="entry name" value="HTHREPRESSR"/>
</dbReference>
<comment type="similarity">
    <text evidence="8">Belongs to the Engrailed homeobox family.</text>
</comment>
<dbReference type="AlphaFoldDB" id="A0A835CWU8"/>
<dbReference type="OrthoDB" id="6159439at2759"/>
<protein>
    <recommendedName>
        <fullName evidence="8">Homeobox protein engrailed-like</fullName>
    </recommendedName>
</protein>
<evidence type="ECO:0000256" key="5">
    <source>
        <dbReference type="ARBA" id="ARBA00023242"/>
    </source>
</evidence>
<dbReference type="SUPFAM" id="SSF46689">
    <property type="entry name" value="Homeodomain-like"/>
    <property type="match status" value="1"/>
</dbReference>
<feature type="domain" description="Homeobox" evidence="10">
    <location>
        <begin position="543"/>
        <end position="603"/>
    </location>
</feature>
<dbReference type="GO" id="GO:0000981">
    <property type="term" value="F:DNA-binding transcription factor activity, RNA polymerase II-specific"/>
    <property type="evidence" value="ECO:0007669"/>
    <property type="project" value="InterPro"/>
</dbReference>
<feature type="DNA-binding region" description="Homeobox" evidence="6">
    <location>
        <begin position="545"/>
        <end position="604"/>
    </location>
</feature>
<dbReference type="GO" id="GO:0030182">
    <property type="term" value="P:neuron differentiation"/>
    <property type="evidence" value="ECO:0007669"/>
    <property type="project" value="TreeGrafter"/>
</dbReference>
<dbReference type="Pfam" id="PF10525">
    <property type="entry name" value="Engrail_1_C_sig"/>
    <property type="match status" value="1"/>
</dbReference>
<dbReference type="GO" id="GO:0009653">
    <property type="term" value="P:anatomical structure morphogenesis"/>
    <property type="evidence" value="ECO:0007669"/>
    <property type="project" value="UniProtKB-ARBA"/>
</dbReference>
<keyword evidence="3 6" id="KW-0238">DNA-binding</keyword>
<dbReference type="PANTHER" id="PTHR24341:SF6">
    <property type="entry name" value="HOMEOBOX PROTEIN INVECTED"/>
    <property type="match status" value="1"/>
</dbReference>
<dbReference type="PRINTS" id="PR00026">
    <property type="entry name" value="ENGRAILED"/>
</dbReference>
<accession>A0A835CWU8</accession>
<name>A0A835CWU8_APHGI</name>
<sequence>MELVEHRVLSRMEIVEDSDNRIKQNEKDEHDDLLSDCDSETSEVLSVGSEPTPDCLGIDINDCETSRYTNETPSSRMDYQIDTQQIDESPLSRSPSPSSNDSGSCNPPQSPQSYCSPQQQQQQQQQKQRRQSSSSSPAPSSIRSPASSTATTTSSPGRPDTLQEAIIPRYQTSILHQSHQQHLLLSRYSRDSSDLNDYPIANRLTTLGFNNNSNNNDTSSFTNIERLHRVPISVPIVTRLSLSPPTATTVTGIQPTTPAAIFNSTNRDTLLLSHTSTTHPLLHQTTQVQHVPSTTLLHHHNNDNNNHQLSSSHHNHSQSLQSQSHKTNQQHIQQHRLSINKLLQDSPVREQQQQQQPSSPVSPGIRDDSESRRNNVTSPGNNLQINNNNNSHHRNNNNVNNNNINMNNNNNIQGNLKFSIDNILKADFGRRITDPISFKKSRNKKIIQRPIDLTKDFIETSSESSDTRSETTTTTTTASPSSTPAANSGTTTTTTTTNGEQSKQNMLWPAWVYCTRYSDRPSSGPRTRRVKRSSDTRAAGTTPEEKRPRTAFSGEQLARLKREFAENRYLTERRRQQLSRDLGLNEAQIKIWFQNKRAKIKKASGQKNPLALQLMAQGLYNHSTVPLTKEEEEQAAELQAK</sequence>
<keyword evidence="12" id="KW-1185">Reference proteome</keyword>
<evidence type="ECO:0000256" key="8">
    <source>
        <dbReference type="RuleBase" id="RU510713"/>
    </source>
</evidence>
<feature type="region of interest" description="Disordered" evidence="9">
    <location>
        <begin position="296"/>
        <end position="334"/>
    </location>
</feature>
<dbReference type="SMART" id="SM00389">
    <property type="entry name" value="HOX"/>
    <property type="match status" value="1"/>
</dbReference>
<dbReference type="PROSITE" id="PS00027">
    <property type="entry name" value="HOMEOBOX_1"/>
    <property type="match status" value="1"/>
</dbReference>
<dbReference type="PROSITE" id="PS50071">
    <property type="entry name" value="HOMEOBOX_2"/>
    <property type="match status" value="1"/>
</dbReference>
<reference evidence="11 12" key="1">
    <citation type="submission" date="2020-08" db="EMBL/GenBank/DDBJ databases">
        <title>Aphidius gifuensis genome sequencing and assembly.</title>
        <authorList>
            <person name="Du Z."/>
        </authorList>
    </citation>
    <scope>NUCLEOTIDE SEQUENCE [LARGE SCALE GENOMIC DNA]</scope>
    <source>
        <strain evidence="11">YNYX2018</strain>
        <tissue evidence="11">Adults</tissue>
    </source>
</reference>
<feature type="region of interest" description="Disordered" evidence="9">
    <location>
        <begin position="347"/>
        <end position="408"/>
    </location>
</feature>
<feature type="compositionally biased region" description="Low complexity" evidence="9">
    <location>
        <begin position="381"/>
        <end position="408"/>
    </location>
</feature>
<dbReference type="InterPro" id="IPR019549">
    <property type="entry name" value="Homeobox-engrailed_C-terminal"/>
</dbReference>
<dbReference type="EMBL" id="JACMRX010000001">
    <property type="protein sequence ID" value="KAF7996768.1"/>
    <property type="molecule type" value="Genomic_DNA"/>
</dbReference>
<evidence type="ECO:0000256" key="2">
    <source>
        <dbReference type="ARBA" id="ARBA00022473"/>
    </source>
</evidence>
<dbReference type="InterPro" id="IPR019737">
    <property type="entry name" value="Homeobox-engrailed_CS"/>
</dbReference>
<evidence type="ECO:0000256" key="7">
    <source>
        <dbReference type="RuleBase" id="RU000682"/>
    </source>
</evidence>
<gene>
    <name evidence="11" type="ORF">HCN44_002414</name>
</gene>
<dbReference type="GO" id="GO:0005634">
    <property type="term" value="C:nucleus"/>
    <property type="evidence" value="ECO:0007669"/>
    <property type="project" value="UniProtKB-SubCell"/>
</dbReference>
<dbReference type="GO" id="GO:0000978">
    <property type="term" value="F:RNA polymerase II cis-regulatory region sequence-specific DNA binding"/>
    <property type="evidence" value="ECO:0007669"/>
    <property type="project" value="TreeGrafter"/>
</dbReference>
<comment type="caution">
    <text evidence="11">The sequence shown here is derived from an EMBL/GenBank/DDBJ whole genome shotgun (WGS) entry which is preliminary data.</text>
</comment>
<keyword evidence="4 6" id="KW-0371">Homeobox</keyword>
<feature type="compositionally biased region" description="Low complexity" evidence="9">
    <location>
        <begin position="89"/>
        <end position="159"/>
    </location>
</feature>
<feature type="region of interest" description="Disordered" evidence="9">
    <location>
        <begin position="457"/>
        <end position="502"/>
    </location>
</feature>
<dbReference type="InterPro" id="IPR050720">
    <property type="entry name" value="Engrailed_Homeobox_TFs"/>
</dbReference>
<dbReference type="InterPro" id="IPR020479">
    <property type="entry name" value="HD_metazoa"/>
</dbReference>
<feature type="region of interest" description="Disordered" evidence="9">
    <location>
        <begin position="18"/>
        <end position="161"/>
    </location>
</feature>
<proteinExistence type="inferred from homology"/>
<dbReference type="PRINTS" id="PR00024">
    <property type="entry name" value="HOMEOBOX"/>
</dbReference>
<dbReference type="CDD" id="cd00086">
    <property type="entry name" value="homeodomain"/>
    <property type="match status" value="1"/>
</dbReference>
<feature type="compositionally biased region" description="Low complexity" evidence="9">
    <location>
        <begin position="459"/>
        <end position="497"/>
    </location>
</feature>
<evidence type="ECO:0000256" key="6">
    <source>
        <dbReference type="PROSITE-ProRule" id="PRU00108"/>
    </source>
</evidence>
<keyword evidence="5 6" id="KW-0539">Nucleus</keyword>
<organism evidence="11 12">
    <name type="scientific">Aphidius gifuensis</name>
    <name type="common">Parasitoid wasp</name>
    <dbReference type="NCBI Taxonomy" id="684658"/>
    <lineage>
        <taxon>Eukaryota</taxon>
        <taxon>Metazoa</taxon>
        <taxon>Ecdysozoa</taxon>
        <taxon>Arthropoda</taxon>
        <taxon>Hexapoda</taxon>
        <taxon>Insecta</taxon>
        <taxon>Pterygota</taxon>
        <taxon>Neoptera</taxon>
        <taxon>Endopterygota</taxon>
        <taxon>Hymenoptera</taxon>
        <taxon>Apocrita</taxon>
        <taxon>Ichneumonoidea</taxon>
        <taxon>Braconidae</taxon>
        <taxon>Aphidiinae</taxon>
        <taxon>Aphidius</taxon>
    </lineage>
</organism>
<feature type="compositionally biased region" description="Polar residues" evidence="9">
    <location>
        <begin position="66"/>
        <end position="87"/>
    </location>
</feature>
<dbReference type="InterPro" id="IPR001356">
    <property type="entry name" value="HD"/>
</dbReference>
<comment type="subcellular location">
    <subcellularLocation>
        <location evidence="1 6 7">Nucleus</location>
    </subcellularLocation>
</comment>
<dbReference type="Gene3D" id="1.10.10.60">
    <property type="entry name" value="Homeodomain-like"/>
    <property type="match status" value="1"/>
</dbReference>